<evidence type="ECO:0000256" key="1">
    <source>
        <dbReference type="SAM" id="MobiDB-lite"/>
    </source>
</evidence>
<feature type="compositionally biased region" description="Polar residues" evidence="1">
    <location>
        <begin position="74"/>
        <end position="83"/>
    </location>
</feature>
<evidence type="ECO:0000313" key="2">
    <source>
        <dbReference type="EMBL" id="CAE0728877.1"/>
    </source>
</evidence>
<gene>
    <name evidence="2" type="ORF">PAUS00366_LOCUS21661</name>
</gene>
<dbReference type="AlphaFoldDB" id="A0A7S4AWT1"/>
<protein>
    <submittedName>
        <fullName evidence="2">Uncharacterized protein</fullName>
    </submittedName>
</protein>
<accession>A0A7S4AWT1</accession>
<organism evidence="2">
    <name type="scientific">Pseudo-nitzschia australis</name>
    <dbReference type="NCBI Taxonomy" id="44445"/>
    <lineage>
        <taxon>Eukaryota</taxon>
        <taxon>Sar</taxon>
        <taxon>Stramenopiles</taxon>
        <taxon>Ochrophyta</taxon>
        <taxon>Bacillariophyta</taxon>
        <taxon>Bacillariophyceae</taxon>
        <taxon>Bacillariophycidae</taxon>
        <taxon>Bacillariales</taxon>
        <taxon>Bacillariaceae</taxon>
        <taxon>Pseudo-nitzschia</taxon>
    </lineage>
</organism>
<feature type="region of interest" description="Disordered" evidence="1">
    <location>
        <begin position="66"/>
        <end position="87"/>
    </location>
</feature>
<proteinExistence type="predicted"/>
<name>A0A7S4AWT1_9STRA</name>
<dbReference type="EMBL" id="HBIX01032932">
    <property type="protein sequence ID" value="CAE0728877.1"/>
    <property type="molecule type" value="Transcribed_RNA"/>
</dbReference>
<reference evidence="2" key="1">
    <citation type="submission" date="2021-01" db="EMBL/GenBank/DDBJ databases">
        <authorList>
            <person name="Corre E."/>
            <person name="Pelletier E."/>
            <person name="Niang G."/>
            <person name="Scheremetjew M."/>
            <person name="Finn R."/>
            <person name="Kale V."/>
            <person name="Holt S."/>
            <person name="Cochrane G."/>
            <person name="Meng A."/>
            <person name="Brown T."/>
            <person name="Cohen L."/>
        </authorList>
    </citation>
    <scope>NUCLEOTIDE SEQUENCE</scope>
    <source>
        <strain evidence="2">10249 10 AB</strain>
    </source>
</reference>
<sequence>MKGRVNIEIVEIEIEPDIVMCEDRGDLHEVEKFFSPETERKFLVYDDCNNCATLDTNRKRKLAKDGNMDIDTPVTDSTSQGTPETEGCISLNSEIQEIRETSFQETEESCKESYDNETESSDVLDVSKAIENLVLDNGNHNAIDEAATSCSKDNATKSSKVRRLRFHQVTIREYPRVLGDNVCMMGVPISIAWEHQDEKVYDLVEYEDACIHTRRTLTELKIPSSHRNTLLRETGYSTKEIQEAIKRSNITRNQRKRTVEMLKMHTVHEAFEKVGRFGKKIIPRRKKKPNY</sequence>